<name>A0A3L7A6C7_9HYPH</name>
<accession>A0A3L7A6C7</accession>
<evidence type="ECO:0000256" key="1">
    <source>
        <dbReference type="ARBA" id="ARBA00004141"/>
    </source>
</evidence>
<keyword evidence="3 6" id="KW-0812">Transmembrane</keyword>
<comment type="caution">
    <text evidence="8">The sequence shown here is derived from an EMBL/GenBank/DDBJ whole genome shotgun (WGS) entry which is preliminary data.</text>
</comment>
<dbReference type="PANTHER" id="PTHR38459:SF1">
    <property type="entry name" value="PROPHAGE BACTOPRENOL-LINKED GLUCOSE TRANSLOCASE HOMOLOG"/>
    <property type="match status" value="1"/>
</dbReference>
<dbReference type="InterPro" id="IPR007267">
    <property type="entry name" value="GtrA_DPMS_TM"/>
</dbReference>
<keyword evidence="5 6" id="KW-0472">Membrane</keyword>
<dbReference type="AlphaFoldDB" id="A0A3L7A6C7"/>
<keyword evidence="9" id="KW-1185">Reference proteome</keyword>
<feature type="transmembrane region" description="Helical" evidence="6">
    <location>
        <begin position="12"/>
        <end position="38"/>
    </location>
</feature>
<dbReference type="OrthoDB" id="5422757at2"/>
<dbReference type="GO" id="GO:0000271">
    <property type="term" value="P:polysaccharide biosynthetic process"/>
    <property type="evidence" value="ECO:0007669"/>
    <property type="project" value="InterPro"/>
</dbReference>
<evidence type="ECO:0000256" key="2">
    <source>
        <dbReference type="ARBA" id="ARBA00009399"/>
    </source>
</evidence>
<proteinExistence type="inferred from homology"/>
<evidence type="ECO:0000313" key="9">
    <source>
        <dbReference type="Proteomes" id="UP000269692"/>
    </source>
</evidence>
<comment type="subcellular location">
    <subcellularLocation>
        <location evidence="1">Membrane</location>
        <topology evidence="1">Multi-pass membrane protein</topology>
    </subcellularLocation>
</comment>
<reference evidence="8 9" key="1">
    <citation type="submission" date="2018-10" db="EMBL/GenBank/DDBJ databases">
        <title>Xanthobacter tagetidis genome sequencing and assembly.</title>
        <authorList>
            <person name="Maclea K.S."/>
            <person name="Goen A.E."/>
            <person name="Fatima S.A."/>
        </authorList>
    </citation>
    <scope>NUCLEOTIDE SEQUENCE [LARGE SCALE GENOMIC DNA]</scope>
    <source>
        <strain evidence="8 9">ATCC 700314</strain>
    </source>
</reference>
<dbReference type="GO" id="GO:0005886">
    <property type="term" value="C:plasma membrane"/>
    <property type="evidence" value="ECO:0007669"/>
    <property type="project" value="TreeGrafter"/>
</dbReference>
<sequence length="138" mass="14957">MVHDVIRRYQPLIRQVISFAGAGGAAAVGHFSTLAALVELDLAGPVRASACGFLVGGVISYVLNRRFTFNATRSHVGAVPRFIAVAGVAFVLNAFLMDLLVHRLGLFYLLAQVITTGLVLIWTFSAYRIWAFRHAPEG</sequence>
<dbReference type="EMBL" id="RCTF01000014">
    <property type="protein sequence ID" value="RLP75903.1"/>
    <property type="molecule type" value="Genomic_DNA"/>
</dbReference>
<gene>
    <name evidence="8" type="ORF">D9R14_16465</name>
</gene>
<dbReference type="Proteomes" id="UP000269692">
    <property type="component" value="Unassembled WGS sequence"/>
</dbReference>
<dbReference type="Pfam" id="PF04138">
    <property type="entry name" value="GtrA_DPMS_TM"/>
    <property type="match status" value="1"/>
</dbReference>
<organism evidence="8 9">
    <name type="scientific">Xanthobacter tagetidis</name>
    <dbReference type="NCBI Taxonomy" id="60216"/>
    <lineage>
        <taxon>Bacteria</taxon>
        <taxon>Pseudomonadati</taxon>
        <taxon>Pseudomonadota</taxon>
        <taxon>Alphaproteobacteria</taxon>
        <taxon>Hyphomicrobiales</taxon>
        <taxon>Xanthobacteraceae</taxon>
        <taxon>Xanthobacter</taxon>
    </lineage>
</organism>
<comment type="similarity">
    <text evidence="2">Belongs to the GtrA family.</text>
</comment>
<evidence type="ECO:0000256" key="3">
    <source>
        <dbReference type="ARBA" id="ARBA00022692"/>
    </source>
</evidence>
<protein>
    <submittedName>
        <fullName evidence="8">GtrA family protein</fullName>
    </submittedName>
</protein>
<feature type="transmembrane region" description="Helical" evidence="6">
    <location>
        <begin position="44"/>
        <end position="63"/>
    </location>
</feature>
<evidence type="ECO:0000256" key="6">
    <source>
        <dbReference type="SAM" id="Phobius"/>
    </source>
</evidence>
<dbReference type="InterPro" id="IPR051401">
    <property type="entry name" value="GtrA_CellWall_Glycosyl"/>
</dbReference>
<evidence type="ECO:0000313" key="8">
    <source>
        <dbReference type="EMBL" id="RLP75903.1"/>
    </source>
</evidence>
<keyword evidence="4 6" id="KW-1133">Transmembrane helix</keyword>
<evidence type="ECO:0000256" key="5">
    <source>
        <dbReference type="ARBA" id="ARBA00023136"/>
    </source>
</evidence>
<feature type="transmembrane region" description="Helical" evidence="6">
    <location>
        <begin position="83"/>
        <end position="101"/>
    </location>
</feature>
<evidence type="ECO:0000259" key="7">
    <source>
        <dbReference type="Pfam" id="PF04138"/>
    </source>
</evidence>
<dbReference type="PANTHER" id="PTHR38459">
    <property type="entry name" value="PROPHAGE BACTOPRENOL-LINKED GLUCOSE TRANSLOCASE HOMOLOG"/>
    <property type="match status" value="1"/>
</dbReference>
<feature type="transmembrane region" description="Helical" evidence="6">
    <location>
        <begin position="107"/>
        <end position="130"/>
    </location>
</feature>
<evidence type="ECO:0000256" key="4">
    <source>
        <dbReference type="ARBA" id="ARBA00022989"/>
    </source>
</evidence>
<feature type="domain" description="GtrA/DPMS transmembrane" evidence="7">
    <location>
        <begin position="19"/>
        <end position="132"/>
    </location>
</feature>